<dbReference type="HAMAP" id="MF_01107">
    <property type="entry name" value="ArgD_aminotrans_3"/>
    <property type="match status" value="1"/>
</dbReference>
<feature type="binding site" evidence="5">
    <location>
        <begin position="246"/>
        <end position="249"/>
    </location>
    <ligand>
        <name>pyridoxal 5'-phosphate</name>
        <dbReference type="ChEBI" id="CHEBI:597326"/>
    </ligand>
</feature>
<sequence>MSGTSATPGPDGLDVTASSTRGDVVAPDSVARWTERYTHAVMDTFGPPQRVLVRGEGAYVWDADGRRYLDLLAGIAVNALGHAHPTLTAAISAQLGTLGHVSNFFGTPTQIALAERLLELAQAPGGSRVFFSNSGTEANEAVFKMARRTGRPRILALEGAFHGRTMGALALTHKAAYREPFEPLPGGVEFLPFGDTVALEAALSDDVAALVVEPVQGESGVRPLPPGYLARARELTAAHGALLVLDEVQCGMGRTGSWFAYQQPHLGGGVVPDAVTLAKGLGGGFPIGAVIAYGERAATLLGRGQHGTTFGGNPVAAAAALATIGVIERDGLLAHATELGGQLRAAVAATGHPLVASVRGEGLLVAIELNEPVAAAIAARALDAGFIVNPVRPTTLRLAPPLILTREQAQDFVAFLADVPDDRQTGADDAGGAR</sequence>
<comment type="cofactor">
    <cofactor evidence="5">
        <name>pyridoxal 5'-phosphate</name>
        <dbReference type="ChEBI" id="CHEBI:597326"/>
    </cofactor>
    <text evidence="5">Binds 1 pyridoxal phosphate per subunit.</text>
</comment>
<accession>A0A7Y0QHR5</accession>
<comment type="miscellaneous">
    <text evidence="5">May also have succinyldiaminopimelate aminotransferase activity, thus carrying out the corresponding step in lysine biosynthesis.</text>
</comment>
<comment type="subcellular location">
    <subcellularLocation>
        <location evidence="5">Cytoplasm</location>
    </subcellularLocation>
</comment>
<evidence type="ECO:0000256" key="4">
    <source>
        <dbReference type="ARBA" id="ARBA00022898"/>
    </source>
</evidence>
<dbReference type="EC" id="2.6.1.11" evidence="5"/>
<keyword evidence="2 5" id="KW-0028">Amino-acid biosynthesis</keyword>
<feature type="binding site" evidence="5">
    <location>
        <position position="308"/>
    </location>
    <ligand>
        <name>N(2)-acetyl-L-ornithine</name>
        <dbReference type="ChEBI" id="CHEBI:57805"/>
    </ligand>
</feature>
<comment type="subunit">
    <text evidence="5">Homodimer.</text>
</comment>
<evidence type="ECO:0000313" key="8">
    <source>
        <dbReference type="Proteomes" id="UP000562124"/>
    </source>
</evidence>
<comment type="similarity">
    <text evidence="5">Belongs to the class-III pyridoxal-phosphate-dependent aminotransferase family. ArgD subfamily.</text>
</comment>
<dbReference type="FunFam" id="3.40.640.10:FF:000004">
    <property type="entry name" value="Acetylornithine aminotransferase"/>
    <property type="match status" value="1"/>
</dbReference>
<feature type="region of interest" description="Disordered" evidence="6">
    <location>
        <begin position="1"/>
        <end position="20"/>
    </location>
</feature>
<comment type="caution">
    <text evidence="7">The sequence shown here is derived from an EMBL/GenBank/DDBJ whole genome shotgun (WGS) entry which is preliminary data.</text>
</comment>
<proteinExistence type="inferred from homology"/>
<dbReference type="CDD" id="cd00610">
    <property type="entry name" value="OAT_like"/>
    <property type="match status" value="1"/>
</dbReference>
<dbReference type="UniPathway" id="UPA00068">
    <property type="reaction ID" value="UER00109"/>
</dbReference>
<keyword evidence="5" id="KW-0963">Cytoplasm</keyword>
<evidence type="ECO:0000256" key="3">
    <source>
        <dbReference type="ARBA" id="ARBA00022679"/>
    </source>
</evidence>
<dbReference type="GO" id="GO:0006526">
    <property type="term" value="P:L-arginine biosynthetic process"/>
    <property type="evidence" value="ECO:0007669"/>
    <property type="project" value="UniProtKB-UniRule"/>
</dbReference>
<dbReference type="NCBIfam" id="TIGR00707">
    <property type="entry name" value="argD"/>
    <property type="match status" value="1"/>
</dbReference>
<dbReference type="GO" id="GO:0005737">
    <property type="term" value="C:cytoplasm"/>
    <property type="evidence" value="ECO:0007669"/>
    <property type="project" value="UniProtKB-SubCell"/>
</dbReference>
<dbReference type="InterPro" id="IPR004636">
    <property type="entry name" value="AcOrn/SuccOrn_fam"/>
</dbReference>
<keyword evidence="1 5" id="KW-0032">Aminotransferase</keyword>
<feature type="binding site" evidence="5">
    <location>
        <position position="161"/>
    </location>
    <ligand>
        <name>pyridoxal 5'-phosphate</name>
        <dbReference type="ChEBI" id="CHEBI:597326"/>
    </ligand>
</feature>
<dbReference type="InterPro" id="IPR015421">
    <property type="entry name" value="PyrdxlP-dep_Trfase_major"/>
</dbReference>
<feature type="binding site" evidence="5">
    <location>
        <position position="309"/>
    </location>
    <ligand>
        <name>pyridoxal 5'-phosphate</name>
        <dbReference type="ChEBI" id="CHEBI:597326"/>
    </ligand>
</feature>
<dbReference type="RefSeq" id="WP_169324943.1">
    <property type="nucleotide sequence ID" value="NZ_JABCJJ010000014.1"/>
</dbReference>
<keyword evidence="4 5" id="KW-0663">Pyridoxal phosphate</keyword>
<evidence type="ECO:0000256" key="1">
    <source>
        <dbReference type="ARBA" id="ARBA00022576"/>
    </source>
</evidence>
<evidence type="ECO:0000256" key="2">
    <source>
        <dbReference type="ARBA" id="ARBA00022605"/>
    </source>
</evidence>
<dbReference type="PIRSF" id="PIRSF000521">
    <property type="entry name" value="Transaminase_4ab_Lys_Orn"/>
    <property type="match status" value="1"/>
</dbReference>
<dbReference type="InterPro" id="IPR015422">
    <property type="entry name" value="PyrdxlP-dep_Trfase_small"/>
</dbReference>
<keyword evidence="3 5" id="KW-0808">Transferase</keyword>
<organism evidence="7 8">
    <name type="scientific">Cellulomonas fimi</name>
    <dbReference type="NCBI Taxonomy" id="1708"/>
    <lineage>
        <taxon>Bacteria</taxon>
        <taxon>Bacillati</taxon>
        <taxon>Actinomycetota</taxon>
        <taxon>Actinomycetes</taxon>
        <taxon>Micrococcales</taxon>
        <taxon>Cellulomonadaceae</taxon>
        <taxon>Cellulomonas</taxon>
    </lineage>
</organism>
<dbReference type="PANTHER" id="PTHR11986">
    <property type="entry name" value="AMINOTRANSFERASE CLASS III"/>
    <property type="match status" value="1"/>
</dbReference>
<evidence type="ECO:0000256" key="6">
    <source>
        <dbReference type="SAM" id="MobiDB-lite"/>
    </source>
</evidence>
<dbReference type="AlphaFoldDB" id="A0A7Y0QHR5"/>
<dbReference type="Gene3D" id="3.90.1150.10">
    <property type="entry name" value="Aspartate Aminotransferase, domain 1"/>
    <property type="match status" value="1"/>
</dbReference>
<feature type="modified residue" description="N6-(pyridoxal phosphate)lysine" evidence="5">
    <location>
        <position position="279"/>
    </location>
</feature>
<dbReference type="InterPro" id="IPR049704">
    <property type="entry name" value="Aminotrans_3_PPA_site"/>
</dbReference>
<dbReference type="SUPFAM" id="SSF53383">
    <property type="entry name" value="PLP-dependent transferases"/>
    <property type="match status" value="1"/>
</dbReference>
<dbReference type="EMBL" id="JABCJJ010000014">
    <property type="protein sequence ID" value="NMR20565.1"/>
    <property type="molecule type" value="Genomic_DNA"/>
</dbReference>
<evidence type="ECO:0000256" key="5">
    <source>
        <dbReference type="HAMAP-Rule" id="MF_01107"/>
    </source>
</evidence>
<dbReference type="Pfam" id="PF00202">
    <property type="entry name" value="Aminotran_3"/>
    <property type="match status" value="1"/>
</dbReference>
<feature type="binding site" evidence="5">
    <location>
        <position position="164"/>
    </location>
    <ligand>
        <name>N(2)-acetyl-L-ornithine</name>
        <dbReference type="ChEBI" id="CHEBI:57805"/>
    </ligand>
</feature>
<dbReference type="InterPro" id="IPR015424">
    <property type="entry name" value="PyrdxlP-dep_Trfase"/>
</dbReference>
<dbReference type="Proteomes" id="UP000562124">
    <property type="component" value="Unassembled WGS sequence"/>
</dbReference>
<protein>
    <recommendedName>
        <fullName evidence="5">Acetylornithine aminotransferase</fullName>
        <shortName evidence="5">ACOAT</shortName>
        <ecNumber evidence="5">2.6.1.11</ecNumber>
    </recommendedName>
</protein>
<keyword evidence="8" id="KW-1185">Reference proteome</keyword>
<dbReference type="GO" id="GO:0003992">
    <property type="term" value="F:N2-acetyl-L-ornithine:2-oxoglutarate 5-aminotransferase activity"/>
    <property type="evidence" value="ECO:0007669"/>
    <property type="project" value="UniProtKB-UniRule"/>
</dbReference>
<dbReference type="GO" id="GO:0030170">
    <property type="term" value="F:pyridoxal phosphate binding"/>
    <property type="evidence" value="ECO:0007669"/>
    <property type="project" value="InterPro"/>
</dbReference>
<dbReference type="GO" id="GO:0042802">
    <property type="term" value="F:identical protein binding"/>
    <property type="evidence" value="ECO:0007669"/>
    <property type="project" value="TreeGrafter"/>
</dbReference>
<dbReference type="Gene3D" id="3.40.640.10">
    <property type="entry name" value="Type I PLP-dependent aspartate aminotransferase-like (Major domain)"/>
    <property type="match status" value="1"/>
</dbReference>
<dbReference type="PANTHER" id="PTHR11986:SF79">
    <property type="entry name" value="ACETYLORNITHINE AMINOTRANSFERASE, MITOCHONDRIAL"/>
    <property type="match status" value="1"/>
</dbReference>
<gene>
    <name evidence="5" type="primary">argD</name>
    <name evidence="7" type="ORF">HIR71_10110</name>
</gene>
<comment type="catalytic activity">
    <reaction evidence="5">
        <text>N(2)-acetyl-L-ornithine + 2-oxoglutarate = N-acetyl-L-glutamate 5-semialdehyde + L-glutamate</text>
        <dbReference type="Rhea" id="RHEA:18049"/>
        <dbReference type="ChEBI" id="CHEBI:16810"/>
        <dbReference type="ChEBI" id="CHEBI:29123"/>
        <dbReference type="ChEBI" id="CHEBI:29985"/>
        <dbReference type="ChEBI" id="CHEBI:57805"/>
        <dbReference type="EC" id="2.6.1.11"/>
    </reaction>
</comment>
<keyword evidence="5" id="KW-0055">Arginine biosynthesis</keyword>
<dbReference type="InterPro" id="IPR050103">
    <property type="entry name" value="Class-III_PLP-dep_AT"/>
</dbReference>
<feature type="binding site" evidence="5">
    <location>
        <begin position="135"/>
        <end position="136"/>
    </location>
    <ligand>
        <name>pyridoxal 5'-phosphate</name>
        <dbReference type="ChEBI" id="CHEBI:597326"/>
    </ligand>
</feature>
<reference evidence="7 8" key="1">
    <citation type="submission" date="2020-04" db="EMBL/GenBank/DDBJ databases">
        <title>Sequencing and Assembly of C. fimi.</title>
        <authorList>
            <person name="Ramsey A.R."/>
        </authorList>
    </citation>
    <scope>NUCLEOTIDE SEQUENCE [LARGE SCALE GENOMIC DNA]</scope>
    <source>
        <strain evidence="7 8">SB</strain>
    </source>
</reference>
<comment type="pathway">
    <text evidence="5">Amino-acid biosynthesis; L-arginine biosynthesis; N(2)-acetyl-L-ornithine from L-glutamate: step 4/4.</text>
</comment>
<name>A0A7Y0QHR5_CELFI</name>
<dbReference type="NCBIfam" id="NF002874">
    <property type="entry name" value="PRK03244.1"/>
    <property type="match status" value="1"/>
</dbReference>
<evidence type="ECO:0000313" key="7">
    <source>
        <dbReference type="EMBL" id="NMR20565.1"/>
    </source>
</evidence>
<dbReference type="InterPro" id="IPR005814">
    <property type="entry name" value="Aminotrans_3"/>
</dbReference>
<dbReference type="PROSITE" id="PS00600">
    <property type="entry name" value="AA_TRANSFER_CLASS_3"/>
    <property type="match status" value="1"/>
</dbReference>